<dbReference type="Pfam" id="PF13563">
    <property type="entry name" value="2_5_RNA_ligase2"/>
    <property type="match status" value="1"/>
</dbReference>
<organism evidence="1 2">
    <name type="scientific">Candidatus Shapirobacteria bacterium GW2011_GWE2_38_30</name>
    <dbReference type="NCBI Taxonomy" id="1618490"/>
    <lineage>
        <taxon>Bacteria</taxon>
        <taxon>Candidatus Shapironibacteriota</taxon>
    </lineage>
</organism>
<evidence type="ECO:0008006" key="3">
    <source>
        <dbReference type="Google" id="ProtNLM"/>
    </source>
</evidence>
<name>A0A0G0N048_9BACT</name>
<accession>A0A0G0N048</accession>
<evidence type="ECO:0000313" key="2">
    <source>
        <dbReference type="Proteomes" id="UP000034406"/>
    </source>
</evidence>
<proteinExistence type="predicted"/>
<dbReference type="PANTHER" id="PTHR40037:SF1">
    <property type="entry name" value="PHOSPHOESTERASE SAOUHSC_00951-RELATED"/>
    <property type="match status" value="1"/>
</dbReference>
<sequence length="168" mass="19863">MSKQYFVGIGLEEKDDRLFSLVKRQFNAKGNLSSPAHISLTPPFEFFDEKELIERLKNWASKENGFEVKFEKVGRFIQPKYGTVFMYPEKAEIIKKLQNSLINNLKEIEQIGEFVPHLTLAQRVDLDKVDKIKNEIEMMGLKLNLKVNKIVLYKKEKNWEKFEEFFLL</sequence>
<gene>
    <name evidence="1" type="ORF">US90_C0006G0044</name>
</gene>
<comment type="caution">
    <text evidence="1">The sequence shown here is derived from an EMBL/GenBank/DDBJ whole genome shotgun (WGS) entry which is preliminary data.</text>
</comment>
<dbReference type="Gene3D" id="3.90.1140.10">
    <property type="entry name" value="Cyclic phosphodiesterase"/>
    <property type="match status" value="1"/>
</dbReference>
<dbReference type="EMBL" id="LBUT01000006">
    <property type="protein sequence ID" value="KKQ70491.1"/>
    <property type="molecule type" value="Genomic_DNA"/>
</dbReference>
<dbReference type="SUPFAM" id="SSF55144">
    <property type="entry name" value="LigT-like"/>
    <property type="match status" value="1"/>
</dbReference>
<dbReference type="PANTHER" id="PTHR40037">
    <property type="entry name" value="PHOSPHOESTERASE YJCG-RELATED"/>
    <property type="match status" value="1"/>
</dbReference>
<evidence type="ECO:0000313" key="1">
    <source>
        <dbReference type="EMBL" id="KKQ70491.1"/>
    </source>
</evidence>
<dbReference type="AlphaFoldDB" id="A0A0G0N048"/>
<dbReference type="STRING" id="1618490.US90_C0006G0044"/>
<protein>
    <recommendedName>
        <fullName evidence="3">2'-5' RNA ligase</fullName>
    </recommendedName>
</protein>
<dbReference type="Proteomes" id="UP000034406">
    <property type="component" value="Unassembled WGS sequence"/>
</dbReference>
<reference evidence="1 2" key="1">
    <citation type="journal article" date="2015" name="Nature">
        <title>rRNA introns, odd ribosomes, and small enigmatic genomes across a large radiation of phyla.</title>
        <authorList>
            <person name="Brown C.T."/>
            <person name="Hug L.A."/>
            <person name="Thomas B.C."/>
            <person name="Sharon I."/>
            <person name="Castelle C.J."/>
            <person name="Singh A."/>
            <person name="Wilkins M.J."/>
            <person name="Williams K.H."/>
            <person name="Banfield J.F."/>
        </authorList>
    </citation>
    <scope>NUCLEOTIDE SEQUENCE [LARGE SCALE GENOMIC DNA]</scope>
</reference>
<dbReference type="InterPro" id="IPR050580">
    <property type="entry name" value="2H_phosphoesterase_YjcG-like"/>
</dbReference>
<dbReference type="InterPro" id="IPR009097">
    <property type="entry name" value="Cyclic_Pdiesterase"/>
</dbReference>